<feature type="region of interest" description="Disordered" evidence="1">
    <location>
        <begin position="121"/>
        <end position="140"/>
    </location>
</feature>
<evidence type="ECO:0000313" key="3">
    <source>
        <dbReference type="Proteomes" id="UP000011115"/>
    </source>
</evidence>
<accession>M1A1I4</accession>
<dbReference type="PaxDb" id="4113-PGSC0003DMT400012603"/>
<feature type="region of interest" description="Disordered" evidence="1">
    <location>
        <begin position="38"/>
        <end position="92"/>
    </location>
</feature>
<dbReference type="Gramene" id="PGSC0003DMT400012603">
    <property type="protein sequence ID" value="PGSC0003DMT400012603"/>
    <property type="gene ID" value="PGSC0003DMG400004927"/>
</dbReference>
<organism evidence="2 3">
    <name type="scientific">Solanum tuberosum</name>
    <name type="common">Potato</name>
    <dbReference type="NCBI Taxonomy" id="4113"/>
    <lineage>
        <taxon>Eukaryota</taxon>
        <taxon>Viridiplantae</taxon>
        <taxon>Streptophyta</taxon>
        <taxon>Embryophyta</taxon>
        <taxon>Tracheophyta</taxon>
        <taxon>Spermatophyta</taxon>
        <taxon>Magnoliopsida</taxon>
        <taxon>eudicotyledons</taxon>
        <taxon>Gunneridae</taxon>
        <taxon>Pentapetalae</taxon>
        <taxon>asterids</taxon>
        <taxon>lamiids</taxon>
        <taxon>Solanales</taxon>
        <taxon>Solanaceae</taxon>
        <taxon>Solanoideae</taxon>
        <taxon>Solaneae</taxon>
        <taxon>Solanum</taxon>
    </lineage>
</organism>
<reference evidence="2" key="2">
    <citation type="submission" date="2015-06" db="UniProtKB">
        <authorList>
            <consortium name="EnsemblPlants"/>
        </authorList>
    </citation>
    <scope>IDENTIFICATION</scope>
    <source>
        <strain evidence="2">DM1-3 516 R44</strain>
    </source>
</reference>
<keyword evidence="3" id="KW-1185">Reference proteome</keyword>
<dbReference type="InParanoid" id="M1A1I4"/>
<feature type="compositionally biased region" description="Polar residues" evidence="1">
    <location>
        <begin position="128"/>
        <end position="140"/>
    </location>
</feature>
<name>M1A1I4_SOLTU</name>
<dbReference type="Proteomes" id="UP000011115">
    <property type="component" value="Unassembled WGS sequence"/>
</dbReference>
<dbReference type="HOGENOM" id="CLU_1621883_0_0_1"/>
<proteinExistence type="predicted"/>
<evidence type="ECO:0000313" key="2">
    <source>
        <dbReference type="EnsemblPlants" id="PGSC0003DMT400012603"/>
    </source>
</evidence>
<dbReference type="STRING" id="4113.M1A1I4"/>
<dbReference type="EnsemblPlants" id="PGSC0003DMT400012603">
    <property type="protein sequence ID" value="PGSC0003DMT400012603"/>
    <property type="gene ID" value="PGSC0003DMG400004927"/>
</dbReference>
<evidence type="ECO:0000256" key="1">
    <source>
        <dbReference type="SAM" id="MobiDB-lite"/>
    </source>
</evidence>
<dbReference type="AlphaFoldDB" id="M1A1I4"/>
<dbReference type="eggNOG" id="KOG0351">
    <property type="taxonomic scope" value="Eukaryota"/>
</dbReference>
<reference evidence="3" key="1">
    <citation type="journal article" date="2011" name="Nature">
        <title>Genome sequence and analysis of the tuber crop potato.</title>
        <authorList>
            <consortium name="The Potato Genome Sequencing Consortium"/>
        </authorList>
    </citation>
    <scope>NUCLEOTIDE SEQUENCE [LARGE SCALE GENOMIC DNA]</scope>
    <source>
        <strain evidence="3">cv. DM1-3 516 R44</strain>
    </source>
</reference>
<sequence>MFYQNTSGQSHVRFMQAPYDDGVVESHGETLRLRRTRPGKTLPLTKDTNAFSQHSNHTQIPRASDRNCAPARSRQVHKGVGEDGENSDSRRYVGNCFPPHSSGIAETGNVVNRQSEVDNSHARGVGEISSSHANGASKKTQEAYTTCADKTEEDGILLVIFGVA</sequence>
<feature type="compositionally biased region" description="Polar residues" evidence="1">
    <location>
        <begin position="46"/>
        <end position="61"/>
    </location>
</feature>
<protein>
    <submittedName>
        <fullName evidence="2">Uncharacterized protein</fullName>
    </submittedName>
</protein>